<name>A0AC60PGM3_IXOPE</name>
<reference evidence="1 2" key="1">
    <citation type="journal article" date="2020" name="Cell">
        <title>Large-Scale Comparative Analyses of Tick Genomes Elucidate Their Genetic Diversity and Vector Capacities.</title>
        <authorList>
            <consortium name="Tick Genome and Microbiome Consortium (TIGMIC)"/>
            <person name="Jia N."/>
            <person name="Wang J."/>
            <person name="Shi W."/>
            <person name="Du L."/>
            <person name="Sun Y."/>
            <person name="Zhan W."/>
            <person name="Jiang J.F."/>
            <person name="Wang Q."/>
            <person name="Zhang B."/>
            <person name="Ji P."/>
            <person name="Bell-Sakyi L."/>
            <person name="Cui X.M."/>
            <person name="Yuan T.T."/>
            <person name="Jiang B.G."/>
            <person name="Yang W.F."/>
            <person name="Lam T.T."/>
            <person name="Chang Q.C."/>
            <person name="Ding S.J."/>
            <person name="Wang X.J."/>
            <person name="Zhu J.G."/>
            <person name="Ruan X.D."/>
            <person name="Zhao L."/>
            <person name="Wei J.T."/>
            <person name="Ye R.Z."/>
            <person name="Que T.C."/>
            <person name="Du C.H."/>
            <person name="Zhou Y.H."/>
            <person name="Cheng J.X."/>
            <person name="Dai P.F."/>
            <person name="Guo W.B."/>
            <person name="Han X.H."/>
            <person name="Huang E.J."/>
            <person name="Li L.F."/>
            <person name="Wei W."/>
            <person name="Gao Y.C."/>
            <person name="Liu J.Z."/>
            <person name="Shao H.Z."/>
            <person name="Wang X."/>
            <person name="Wang C.C."/>
            <person name="Yang T.C."/>
            <person name="Huo Q.B."/>
            <person name="Li W."/>
            <person name="Chen H.Y."/>
            <person name="Chen S.E."/>
            <person name="Zhou L.G."/>
            <person name="Ni X.B."/>
            <person name="Tian J.H."/>
            <person name="Sheng Y."/>
            <person name="Liu T."/>
            <person name="Pan Y.S."/>
            <person name="Xia L.Y."/>
            <person name="Li J."/>
            <person name="Zhao F."/>
            <person name="Cao W.C."/>
        </authorList>
    </citation>
    <scope>NUCLEOTIDE SEQUENCE [LARGE SCALE GENOMIC DNA]</scope>
    <source>
        <strain evidence="1">Iper-2018</strain>
    </source>
</reference>
<accession>A0AC60PGM3</accession>
<evidence type="ECO:0000313" key="1">
    <source>
        <dbReference type="EMBL" id="KAG0418900.1"/>
    </source>
</evidence>
<comment type="caution">
    <text evidence="1">The sequence shown here is derived from an EMBL/GenBank/DDBJ whole genome shotgun (WGS) entry which is preliminary data.</text>
</comment>
<sequence>MRDVAASPHVVEAWQRRRRPPRWRQPRCRRSFEGPQCDSAPSDINASVDAVSASSGGPIAEAAAVAVITPTAAELEEFDQPGAYTPLGLPRTGFSAAGQETPFAADEFGKAPKIDRLGVNRAF</sequence>
<dbReference type="EMBL" id="JABSTQ010010690">
    <property type="protein sequence ID" value="KAG0418900.1"/>
    <property type="molecule type" value="Genomic_DNA"/>
</dbReference>
<dbReference type="Proteomes" id="UP000805193">
    <property type="component" value="Unassembled WGS sequence"/>
</dbReference>
<proteinExistence type="predicted"/>
<keyword evidence="2" id="KW-1185">Reference proteome</keyword>
<organism evidence="1 2">
    <name type="scientific">Ixodes persulcatus</name>
    <name type="common">Taiga tick</name>
    <dbReference type="NCBI Taxonomy" id="34615"/>
    <lineage>
        <taxon>Eukaryota</taxon>
        <taxon>Metazoa</taxon>
        <taxon>Ecdysozoa</taxon>
        <taxon>Arthropoda</taxon>
        <taxon>Chelicerata</taxon>
        <taxon>Arachnida</taxon>
        <taxon>Acari</taxon>
        <taxon>Parasitiformes</taxon>
        <taxon>Ixodida</taxon>
        <taxon>Ixodoidea</taxon>
        <taxon>Ixodidae</taxon>
        <taxon>Ixodinae</taxon>
        <taxon>Ixodes</taxon>
    </lineage>
</organism>
<gene>
    <name evidence="1" type="ORF">HPB47_004503</name>
</gene>
<protein>
    <submittedName>
        <fullName evidence="1">Uncharacterized protein</fullName>
    </submittedName>
</protein>
<evidence type="ECO:0000313" key="2">
    <source>
        <dbReference type="Proteomes" id="UP000805193"/>
    </source>
</evidence>